<dbReference type="PROSITE" id="PS00518">
    <property type="entry name" value="ZF_RING_1"/>
    <property type="match status" value="1"/>
</dbReference>
<sequence>MANSQKHATTGVEDIVVYNGDLIGDLRKTRNILRDLVRHSRCCVYWEVLQKTYVSQCGHGMCMKCASQMFEALTEQLQTTTCPLCHELITQFPFMLRGGPSKITHSYTIDQVYEPLRLWAAENMDIETGELARSPEIISSRLEPAKDFQDDKDCDFADETMEPFHWVALLLIISLFVLL</sequence>
<evidence type="ECO:0000256" key="3">
    <source>
        <dbReference type="ARBA" id="ARBA00022833"/>
    </source>
</evidence>
<dbReference type="Gene3D" id="3.30.40.10">
    <property type="entry name" value="Zinc/RING finger domain, C3HC4 (zinc finger)"/>
    <property type="match status" value="1"/>
</dbReference>
<dbReference type="GeneID" id="69013574"/>
<evidence type="ECO:0000313" key="7">
    <source>
        <dbReference type="Proteomes" id="UP000613401"/>
    </source>
</evidence>
<gene>
    <name evidence="6" type="ORF">GCG54_00006426</name>
</gene>
<dbReference type="InterPro" id="IPR017907">
    <property type="entry name" value="Znf_RING_CS"/>
</dbReference>
<dbReference type="SUPFAM" id="SSF57850">
    <property type="entry name" value="RING/U-box"/>
    <property type="match status" value="1"/>
</dbReference>
<proteinExistence type="predicted"/>
<reference evidence="6" key="2">
    <citation type="submission" date="2020-03" db="EMBL/GenBank/DDBJ databases">
        <authorList>
            <person name="Fu F.-F."/>
            <person name="Chen J."/>
        </authorList>
    </citation>
    <scope>NUCLEOTIDE SEQUENCE</scope>
    <source>
        <strain evidence="6">Lc1</strain>
    </source>
</reference>
<dbReference type="InterPro" id="IPR013083">
    <property type="entry name" value="Znf_RING/FYVE/PHD"/>
</dbReference>
<keyword evidence="1" id="KW-0479">Metal-binding</keyword>
<reference evidence="6" key="1">
    <citation type="journal article" date="2020" name="Phytopathology">
        <title>Genome sequence and comparative analysis of Colletotrichum gloeosporioides isolated from Liriodendron leaves.</title>
        <authorList>
            <person name="Fu F.F."/>
            <person name="Hao Z."/>
            <person name="Wang P."/>
            <person name="Lu Y."/>
            <person name="Xue L.J."/>
            <person name="Wei G."/>
            <person name="Tian Y."/>
            <person name="Baishi H."/>
            <person name="Xu H."/>
            <person name="Shi J."/>
            <person name="Cheng T."/>
            <person name="Wang G."/>
            <person name="Yi Y."/>
            <person name="Chen J."/>
        </authorList>
    </citation>
    <scope>NUCLEOTIDE SEQUENCE</scope>
    <source>
        <strain evidence="6">Lc1</strain>
    </source>
</reference>
<evidence type="ECO:0000256" key="4">
    <source>
        <dbReference type="PROSITE-ProRule" id="PRU00175"/>
    </source>
</evidence>
<dbReference type="RefSeq" id="XP_045267719.1">
    <property type="nucleotide sequence ID" value="XM_045406427.1"/>
</dbReference>
<dbReference type="InterPro" id="IPR001841">
    <property type="entry name" value="Znf_RING"/>
</dbReference>
<keyword evidence="3" id="KW-0862">Zinc</keyword>
<keyword evidence="7" id="KW-1185">Reference proteome</keyword>
<dbReference type="Proteomes" id="UP000613401">
    <property type="component" value="Unassembled WGS sequence"/>
</dbReference>
<keyword evidence="2 4" id="KW-0863">Zinc-finger</keyword>
<comment type="caution">
    <text evidence="6">The sequence shown here is derived from an EMBL/GenBank/DDBJ whole genome shotgun (WGS) entry which is preliminary data.</text>
</comment>
<evidence type="ECO:0000259" key="5">
    <source>
        <dbReference type="PROSITE" id="PS50089"/>
    </source>
</evidence>
<feature type="domain" description="RING-type" evidence="5">
    <location>
        <begin position="42"/>
        <end position="86"/>
    </location>
</feature>
<name>A0A8H4CR87_COLGL</name>
<evidence type="ECO:0000313" key="6">
    <source>
        <dbReference type="EMBL" id="KAF3808560.1"/>
    </source>
</evidence>
<evidence type="ECO:0000256" key="1">
    <source>
        <dbReference type="ARBA" id="ARBA00022723"/>
    </source>
</evidence>
<dbReference type="PROSITE" id="PS50089">
    <property type="entry name" value="ZF_RING_2"/>
    <property type="match status" value="1"/>
</dbReference>
<dbReference type="GO" id="GO:0008270">
    <property type="term" value="F:zinc ion binding"/>
    <property type="evidence" value="ECO:0007669"/>
    <property type="project" value="UniProtKB-KW"/>
</dbReference>
<dbReference type="EMBL" id="WVTB01000019">
    <property type="protein sequence ID" value="KAF3808560.1"/>
    <property type="molecule type" value="Genomic_DNA"/>
</dbReference>
<protein>
    <recommendedName>
        <fullName evidence="5">RING-type domain-containing protein</fullName>
    </recommendedName>
</protein>
<dbReference type="AlphaFoldDB" id="A0A8H4CR87"/>
<accession>A0A8H4CR87</accession>
<organism evidence="6 7">
    <name type="scientific">Colletotrichum gloeosporioides</name>
    <name type="common">Anthracnose fungus</name>
    <name type="synonym">Glomerella cingulata</name>
    <dbReference type="NCBI Taxonomy" id="474922"/>
    <lineage>
        <taxon>Eukaryota</taxon>
        <taxon>Fungi</taxon>
        <taxon>Dikarya</taxon>
        <taxon>Ascomycota</taxon>
        <taxon>Pezizomycotina</taxon>
        <taxon>Sordariomycetes</taxon>
        <taxon>Hypocreomycetidae</taxon>
        <taxon>Glomerellales</taxon>
        <taxon>Glomerellaceae</taxon>
        <taxon>Colletotrichum</taxon>
        <taxon>Colletotrichum gloeosporioides species complex</taxon>
    </lineage>
</organism>
<evidence type="ECO:0000256" key="2">
    <source>
        <dbReference type="ARBA" id="ARBA00022771"/>
    </source>
</evidence>